<organism evidence="3 4">
    <name type="scientific">Thalassomonas viridans</name>
    <dbReference type="NCBI Taxonomy" id="137584"/>
    <lineage>
        <taxon>Bacteria</taxon>
        <taxon>Pseudomonadati</taxon>
        <taxon>Pseudomonadota</taxon>
        <taxon>Gammaproteobacteria</taxon>
        <taxon>Alteromonadales</taxon>
        <taxon>Colwelliaceae</taxon>
        <taxon>Thalassomonas</taxon>
    </lineage>
</organism>
<dbReference type="AlphaFoldDB" id="A0AAF0CCR5"/>
<dbReference type="GO" id="GO:0071978">
    <property type="term" value="P:bacterial-type flagellum-dependent swarming motility"/>
    <property type="evidence" value="ECO:0007669"/>
    <property type="project" value="TreeGrafter"/>
</dbReference>
<evidence type="ECO:0000313" key="4">
    <source>
        <dbReference type="Proteomes" id="UP000032352"/>
    </source>
</evidence>
<dbReference type="PANTHER" id="PTHR30034">
    <property type="entry name" value="FLAGELLAR MOTOR SWITCH PROTEIN FLIM"/>
    <property type="match status" value="1"/>
</dbReference>
<dbReference type="EMBL" id="CP059734">
    <property type="protein sequence ID" value="WDE08638.1"/>
    <property type="molecule type" value="Genomic_DNA"/>
</dbReference>
<proteinExistence type="inferred from homology"/>
<reference evidence="3 4" key="2">
    <citation type="journal article" date="2022" name="Mar. Drugs">
        <title>Bioassay-Guided Fractionation Leads to the Detection of Cholic Acid Generated by the Rare Thalassomonas sp.</title>
        <authorList>
            <person name="Pheiffer F."/>
            <person name="Schneider Y.K."/>
            <person name="Hansen E.H."/>
            <person name="Andersen J.H."/>
            <person name="Isaksson J."/>
            <person name="Busche T."/>
            <person name="R C."/>
            <person name="Kalinowski J."/>
            <person name="Zyl L.V."/>
            <person name="Trindade M."/>
        </authorList>
    </citation>
    <scope>NUCLEOTIDE SEQUENCE [LARGE SCALE GENOMIC DNA]</scope>
    <source>
        <strain evidence="3 4">XOM25</strain>
    </source>
</reference>
<dbReference type="RefSeq" id="WP_044840623.1">
    <property type="nucleotide sequence ID" value="NZ_CP059734.1"/>
</dbReference>
<feature type="domain" description="Flagellar motor switch protein FliN-like C-terminal" evidence="2">
    <location>
        <begin position="307"/>
        <end position="376"/>
    </location>
</feature>
<comment type="similarity">
    <text evidence="1">Belongs to the FliN/MopA/SpaO family.</text>
</comment>
<accession>A0AAF0CCR5</accession>
<keyword evidence="3" id="KW-0282">Flagellum</keyword>
<reference evidence="3 4" key="1">
    <citation type="journal article" date="2015" name="Genome Announc.">
        <title>Draft Genome Sequences of Marine Isolates of Thalassomonas viridans and Thalassomonas actiniarum.</title>
        <authorList>
            <person name="Olonade I."/>
            <person name="van Zyl L.J."/>
            <person name="Trindade M."/>
        </authorList>
    </citation>
    <scope>NUCLEOTIDE SEQUENCE [LARGE SCALE GENOMIC DNA]</scope>
    <source>
        <strain evidence="3 4">XOM25</strain>
    </source>
</reference>
<evidence type="ECO:0000256" key="1">
    <source>
        <dbReference type="ARBA" id="ARBA00009226"/>
    </source>
</evidence>
<protein>
    <submittedName>
        <fullName evidence="3">FliM/FliN family flagellar motor switch protein</fullName>
    </submittedName>
</protein>
<dbReference type="Proteomes" id="UP000032352">
    <property type="component" value="Chromosome pTvir"/>
</dbReference>
<keyword evidence="3" id="KW-0969">Cilium</keyword>
<dbReference type="KEGG" id="tvd:SG34_032490"/>
<dbReference type="SUPFAM" id="SSF101801">
    <property type="entry name" value="Surface presentation of antigens (SPOA)"/>
    <property type="match status" value="1"/>
</dbReference>
<evidence type="ECO:0000259" key="2">
    <source>
        <dbReference type="Pfam" id="PF01052"/>
    </source>
</evidence>
<dbReference type="PANTHER" id="PTHR30034:SF5">
    <property type="entry name" value="SECRETION SYSTEM APPARATUS PROTEIN SSAQ"/>
    <property type="match status" value="1"/>
</dbReference>
<dbReference type="GO" id="GO:0050918">
    <property type="term" value="P:positive chemotaxis"/>
    <property type="evidence" value="ECO:0007669"/>
    <property type="project" value="TreeGrafter"/>
</dbReference>
<name>A0AAF0CCR5_9GAMM</name>
<dbReference type="InterPro" id="IPR001543">
    <property type="entry name" value="FliN-like_C"/>
</dbReference>
<keyword evidence="3" id="KW-0966">Cell projection</keyword>
<dbReference type="Pfam" id="PF01052">
    <property type="entry name" value="FliMN_C"/>
    <property type="match status" value="1"/>
</dbReference>
<dbReference type="InterPro" id="IPR036429">
    <property type="entry name" value="SpoA-like_sf"/>
</dbReference>
<keyword evidence="4" id="KW-1185">Reference proteome</keyword>
<sequence length="383" mass="42523">MNRSYPNLSREQLHHVNSLLGVDYRWQQKTPDGLLWQMQLSNSLPECQAVRYLALRVDGHEIWFGFDEHLLSLCCNGLPQAGRLPTEFQLGFLSTVLEPVLSRLFSPASVSIDKQAYADIKPVEEAGVELSLLLGCETGHGLGLIKLPQAQSQPWLDAWQRQGNDADFDSLPFLLRVFCAQTQLSVSELARVEVDDILFLDQNHSQSAEFKVVIEGVGSTFAGYDKKQLTFSQALEYNMPNEPQFSDKIFTEADSYSDHGVSLGQEEREAENLADDDNLAQENQDVPVSEQSDQVQAEQSAAVGGNALDHLTVTLNFELANAAITLAQLKRLGPGYSFDLGLDFKAPIAIMVQGKCLGRCEIIEVDQRLGARVVEWHEGGEKK</sequence>
<dbReference type="Gene3D" id="2.30.330.10">
    <property type="entry name" value="SpoA-like"/>
    <property type="match status" value="1"/>
</dbReference>
<gene>
    <name evidence="3" type="ORF">SG34_032490</name>
</gene>
<evidence type="ECO:0000313" key="3">
    <source>
        <dbReference type="EMBL" id="WDE08638.1"/>
    </source>
</evidence>